<evidence type="ECO:0000313" key="9">
    <source>
        <dbReference type="Proteomes" id="UP000092574"/>
    </source>
</evidence>
<evidence type="ECO:0000256" key="1">
    <source>
        <dbReference type="ARBA" id="ARBA00004651"/>
    </source>
</evidence>
<dbReference type="STRING" id="1796616.A4V09_17780"/>
<dbReference type="Proteomes" id="UP000092574">
    <property type="component" value="Chromosome"/>
</dbReference>
<dbReference type="InterPro" id="IPR003838">
    <property type="entry name" value="ABC3_permease_C"/>
</dbReference>
<comment type="subcellular location">
    <subcellularLocation>
        <location evidence="1">Cell membrane</location>
        <topology evidence="1">Multi-pass membrane protein</topology>
    </subcellularLocation>
</comment>
<keyword evidence="2" id="KW-1003">Cell membrane</keyword>
<dbReference type="KEGG" id="byl:A4V09_17780"/>
<keyword evidence="5 6" id="KW-0472">Membrane</keyword>
<dbReference type="AlphaFoldDB" id="A0A1C7IGZ1"/>
<feature type="transmembrane region" description="Helical" evidence="6">
    <location>
        <begin position="20"/>
        <end position="40"/>
    </location>
</feature>
<evidence type="ECO:0000259" key="7">
    <source>
        <dbReference type="Pfam" id="PF02687"/>
    </source>
</evidence>
<dbReference type="RefSeq" id="WP_065543560.1">
    <property type="nucleotide sequence ID" value="NZ_CP015405.2"/>
</dbReference>
<sequence>MTMNKIMGKLRRKNKNQYTLLGICIFLSVLLVTSFTFMYFSPTVQELLPQGGDTRKLSWLMMGVTFLGCTVFTFYGANLFFRHKSREIGVFLALGEQKRKLGKCLAREVGIVIIRYAVCGIVLAVPVSYLIWNGFEALIITSAGMKYRVGPVGLGVGIVFALFLVLCIFFLGIRFIRRVNIIEILNAQRKTEMVREVKPWTGKVGIFLIIAGLVLAMAVPAVCMRVFLFVMPSFWNVTYGISAVGLYLFMLSAVGRTGRGKNPEKYYKNIVSSNLMRFTARQTTKNMCVITLLVFVLLLSAFWGAMYYRSAYAGGEGAPYDYSMHYPSGEKQVTKDDIFELAQEYEVDIEAYEEAEAVVLLTDYKMRDLTDRGKYVDLNSRKLVSFVSASDFSRIAGRKTVVRSGEYKTIVPSGYHPSIWVKPHCLLRVEDRKLSYKGTEEFDNLTETSDPFTFILSDEDYHNFAGASDGPDREKLVFFCVGDVYSTYDFARELKHEYIAHAGELSDHVALYDAYEEERAVEQGTGYFYSGKAGLSEDNPDLMGDWKYAPFFKVLVKADAMQMVAVFVLLSVYIAVISLAAVGVMTYVRSVTIAMDNRQLFGDLGRLGADRNYIERVIRRQLRRIFTYPTAAGSVIVLVFSMLLIYFNDMHLDAGELRLFVMELGLILGVAVFMYVMYRVSLRRMEKMVL</sequence>
<reference evidence="8" key="1">
    <citation type="submission" date="2017-04" db="EMBL/GenBank/DDBJ databases">
        <title>Complete Genome Sequences of Twelve Strains of a Stable Defined Moderately Diverse Mouse Microbiota 2 (sDMDMm2).</title>
        <authorList>
            <person name="Uchimura Y."/>
            <person name="Wyss M."/>
            <person name="Brugiroux S."/>
            <person name="Limenitakis J.P."/>
            <person name="Stecher B."/>
            <person name="McCoy K.D."/>
            <person name="Macpherson A.J."/>
        </authorList>
    </citation>
    <scope>NUCLEOTIDE SEQUENCE</scope>
    <source>
        <strain evidence="8">YL58</strain>
    </source>
</reference>
<dbReference type="OrthoDB" id="1838031at2"/>
<feature type="transmembrane region" description="Helical" evidence="6">
    <location>
        <begin position="234"/>
        <end position="255"/>
    </location>
</feature>
<feature type="transmembrane region" description="Helical" evidence="6">
    <location>
        <begin position="152"/>
        <end position="173"/>
    </location>
</feature>
<evidence type="ECO:0000256" key="4">
    <source>
        <dbReference type="ARBA" id="ARBA00022989"/>
    </source>
</evidence>
<feature type="transmembrane region" description="Helical" evidence="6">
    <location>
        <begin position="625"/>
        <end position="647"/>
    </location>
</feature>
<feature type="transmembrane region" description="Helical" evidence="6">
    <location>
        <begin position="204"/>
        <end position="228"/>
    </location>
</feature>
<proteinExistence type="predicted"/>
<feature type="transmembrane region" description="Helical" evidence="6">
    <location>
        <begin position="563"/>
        <end position="588"/>
    </location>
</feature>
<evidence type="ECO:0000256" key="3">
    <source>
        <dbReference type="ARBA" id="ARBA00022692"/>
    </source>
</evidence>
<evidence type="ECO:0000313" key="8">
    <source>
        <dbReference type="EMBL" id="ANU77432.1"/>
    </source>
</evidence>
<keyword evidence="9" id="KW-1185">Reference proteome</keyword>
<dbReference type="InterPro" id="IPR052536">
    <property type="entry name" value="ABC-4_Integral_Memb_Prot"/>
</dbReference>
<dbReference type="Pfam" id="PF02687">
    <property type="entry name" value="FtsX"/>
    <property type="match status" value="1"/>
</dbReference>
<evidence type="ECO:0000256" key="6">
    <source>
        <dbReference type="SAM" id="Phobius"/>
    </source>
</evidence>
<feature type="transmembrane region" description="Helical" evidence="6">
    <location>
        <begin position="659"/>
        <end position="678"/>
    </location>
</feature>
<feature type="transmembrane region" description="Helical" evidence="6">
    <location>
        <begin position="60"/>
        <end position="81"/>
    </location>
</feature>
<keyword evidence="4 6" id="KW-1133">Transmembrane helix</keyword>
<accession>A0A1C7IGZ1</accession>
<protein>
    <submittedName>
        <fullName evidence="8">ABC transporter permease</fullName>
    </submittedName>
</protein>
<name>A0A1C7IGZ1_9FIRM</name>
<evidence type="ECO:0000256" key="2">
    <source>
        <dbReference type="ARBA" id="ARBA00022475"/>
    </source>
</evidence>
<dbReference type="PANTHER" id="PTHR46795:SF3">
    <property type="entry name" value="ABC TRANSPORTER PERMEASE"/>
    <property type="match status" value="1"/>
</dbReference>
<feature type="domain" description="ABC3 transporter permease C-terminal" evidence="7">
    <location>
        <begin position="60"/>
        <end position="181"/>
    </location>
</feature>
<organism evidence="8 9">
    <name type="scientific">Blautia pseudococcoides</name>
    <dbReference type="NCBI Taxonomy" id="1796616"/>
    <lineage>
        <taxon>Bacteria</taxon>
        <taxon>Bacillati</taxon>
        <taxon>Bacillota</taxon>
        <taxon>Clostridia</taxon>
        <taxon>Lachnospirales</taxon>
        <taxon>Lachnospiraceae</taxon>
        <taxon>Blautia</taxon>
    </lineage>
</organism>
<feature type="transmembrane region" description="Helical" evidence="6">
    <location>
        <begin position="287"/>
        <end position="308"/>
    </location>
</feature>
<keyword evidence="3 6" id="KW-0812">Transmembrane</keyword>
<gene>
    <name evidence="8" type="ORF">A4V09_17780</name>
</gene>
<dbReference type="EMBL" id="CP015405">
    <property type="protein sequence ID" value="ANU77432.1"/>
    <property type="molecule type" value="Genomic_DNA"/>
</dbReference>
<dbReference type="GO" id="GO:0005886">
    <property type="term" value="C:plasma membrane"/>
    <property type="evidence" value="ECO:0007669"/>
    <property type="project" value="UniProtKB-SubCell"/>
</dbReference>
<feature type="transmembrane region" description="Helical" evidence="6">
    <location>
        <begin position="109"/>
        <end position="132"/>
    </location>
</feature>
<evidence type="ECO:0000256" key="5">
    <source>
        <dbReference type="ARBA" id="ARBA00023136"/>
    </source>
</evidence>
<dbReference type="PANTHER" id="PTHR46795">
    <property type="entry name" value="ABC TRANSPORTER PERMEASE-RELATED-RELATED"/>
    <property type="match status" value="1"/>
</dbReference>